<organism evidence="1 2">
    <name type="scientific">Portunus trituberculatus</name>
    <name type="common">Swimming crab</name>
    <name type="synonym">Neptunus trituberculatus</name>
    <dbReference type="NCBI Taxonomy" id="210409"/>
    <lineage>
        <taxon>Eukaryota</taxon>
        <taxon>Metazoa</taxon>
        <taxon>Ecdysozoa</taxon>
        <taxon>Arthropoda</taxon>
        <taxon>Crustacea</taxon>
        <taxon>Multicrustacea</taxon>
        <taxon>Malacostraca</taxon>
        <taxon>Eumalacostraca</taxon>
        <taxon>Eucarida</taxon>
        <taxon>Decapoda</taxon>
        <taxon>Pleocyemata</taxon>
        <taxon>Brachyura</taxon>
        <taxon>Eubrachyura</taxon>
        <taxon>Portunoidea</taxon>
        <taxon>Portunidae</taxon>
        <taxon>Portuninae</taxon>
        <taxon>Portunus</taxon>
    </lineage>
</organism>
<keyword evidence="2" id="KW-1185">Reference proteome</keyword>
<dbReference type="Proteomes" id="UP000324222">
    <property type="component" value="Unassembled WGS sequence"/>
</dbReference>
<dbReference type="AlphaFoldDB" id="A0A5B7K873"/>
<sequence length="153" mass="16864">MSLTESFSGFSQRKLLWRGTDRALAPPKLTSDALSGATKGRRRDIARCLMLNIDPLPVIPLYLAHSTSSRPTFTTLTPPDLSPFPLCPSCRHVTPSSSPHSNPSTPLSLQYHLYPLQGYLSPQDGPEGLSRETSVRQVSPPLCRLFFFLSVNV</sequence>
<comment type="caution">
    <text evidence="1">The sequence shown here is derived from an EMBL/GenBank/DDBJ whole genome shotgun (WGS) entry which is preliminary data.</text>
</comment>
<gene>
    <name evidence="1" type="ORF">E2C01_102432</name>
</gene>
<name>A0A5B7K873_PORTR</name>
<evidence type="ECO:0000313" key="1">
    <source>
        <dbReference type="EMBL" id="MPD06612.1"/>
    </source>
</evidence>
<protein>
    <submittedName>
        <fullName evidence="1">Uncharacterized protein</fullName>
    </submittedName>
</protein>
<dbReference type="EMBL" id="VSRR010152141">
    <property type="protein sequence ID" value="MPD06612.1"/>
    <property type="molecule type" value="Genomic_DNA"/>
</dbReference>
<proteinExistence type="predicted"/>
<evidence type="ECO:0000313" key="2">
    <source>
        <dbReference type="Proteomes" id="UP000324222"/>
    </source>
</evidence>
<reference evidence="1 2" key="1">
    <citation type="submission" date="2019-05" db="EMBL/GenBank/DDBJ databases">
        <title>Another draft genome of Portunus trituberculatus and its Hox gene families provides insights of decapod evolution.</title>
        <authorList>
            <person name="Jeong J.-H."/>
            <person name="Song I."/>
            <person name="Kim S."/>
            <person name="Choi T."/>
            <person name="Kim D."/>
            <person name="Ryu S."/>
            <person name="Kim W."/>
        </authorList>
    </citation>
    <scope>NUCLEOTIDE SEQUENCE [LARGE SCALE GENOMIC DNA]</scope>
    <source>
        <tissue evidence="1">Muscle</tissue>
    </source>
</reference>
<accession>A0A5B7K873</accession>